<evidence type="ECO:0000313" key="2">
    <source>
        <dbReference type="EMBL" id="GJM63180.1"/>
    </source>
</evidence>
<dbReference type="InterPro" id="IPR036390">
    <property type="entry name" value="WH_DNA-bd_sf"/>
</dbReference>
<comment type="caution">
    <text evidence="2">The sequence shown here is derived from an EMBL/GenBank/DDBJ whole genome shotgun (WGS) entry which is preliminary data.</text>
</comment>
<proteinExistence type="predicted"/>
<gene>
    <name evidence="2" type="ORF">PEDI_37320</name>
</gene>
<organism evidence="2 3">
    <name type="scientific">Persicobacter diffluens</name>
    <dbReference type="NCBI Taxonomy" id="981"/>
    <lineage>
        <taxon>Bacteria</taxon>
        <taxon>Pseudomonadati</taxon>
        <taxon>Bacteroidota</taxon>
        <taxon>Cytophagia</taxon>
        <taxon>Cytophagales</taxon>
        <taxon>Persicobacteraceae</taxon>
        <taxon>Persicobacter</taxon>
    </lineage>
</organism>
<dbReference type="Proteomes" id="UP001310022">
    <property type="component" value="Unassembled WGS sequence"/>
</dbReference>
<protein>
    <recommendedName>
        <fullName evidence="4">Initiator Rep protein domain-containing protein</fullName>
    </recommendedName>
</protein>
<feature type="region of interest" description="Disordered" evidence="1">
    <location>
        <begin position="524"/>
        <end position="548"/>
    </location>
</feature>
<evidence type="ECO:0000256" key="1">
    <source>
        <dbReference type="SAM" id="MobiDB-lite"/>
    </source>
</evidence>
<dbReference type="AlphaFoldDB" id="A0AAN4W297"/>
<evidence type="ECO:0008006" key="4">
    <source>
        <dbReference type="Google" id="ProtNLM"/>
    </source>
</evidence>
<dbReference type="SUPFAM" id="SSF46785">
    <property type="entry name" value="Winged helix' DNA-binding domain"/>
    <property type="match status" value="1"/>
</dbReference>
<sequence>MSVKGSQGTLDIFSREITHSVQEIEKSGGLMGDNKRNKRGDSLVLRNKAIQIIYFAVTEAQDEIFKHFDRIKGQLDLLPMEDDKHALINREIWQRAYTVRLRRKDFLNEYDSFKTQKQRYDQAIFDLYQAKIQRWEYSYEEQKMTPRFINAITEIEPVKFDIVDVDGREMPVNIEEVKIHFSGAFLRTFYGFNKDEKVIKYKYETIFRLKQTYSVFYYTLFRSFISSAEETFNQGELIEVEMDIEQLKKKVGVAFEVDLKSEHDYERITSDISKNKIGKCVPDDAYPCRLTIDDYPRFNDFKKRSLDPAIKDIVNNTNIEIDYDLLRAGRGNRVYAVNFKIKHQANLLYIEQGGTEEQEVQVVSASYDEYSPTEVNLILQELNLLGSNKKQLGKWTAQLIEALKKFGMDSIKNFLPATMNSRSRDKVSFLLKALEMNKVKEDAFEAKPATASIYKASNFRPRTKANFSTIFQKLETLIMSYEQLLTHEQMEAVAQRMGSFATRPSVEYLQTCFDNELKEIAKAPAPIPEVPNSRPANASKPAPMASNEQSFWDNNMKRKAEQEQKVANSELKAKISFEYQGVWDELRSKYLMFFGPTKVEDFKNYLVNEAPTLERKDVGNLEEMAFEKMNENTLKWYGRFLIRKFYLTEEEKDYAENGVLAYAERKYNIPRDDFKRM</sequence>
<reference evidence="2 3" key="1">
    <citation type="submission" date="2021-12" db="EMBL/GenBank/DDBJ databases">
        <title>Genome sequencing of bacteria with rrn-lacking chromosome and rrn-plasmid.</title>
        <authorList>
            <person name="Anda M."/>
            <person name="Iwasaki W."/>
        </authorList>
    </citation>
    <scope>NUCLEOTIDE SEQUENCE [LARGE SCALE GENOMIC DNA]</scope>
    <source>
        <strain evidence="2 3">NBRC 15940</strain>
    </source>
</reference>
<dbReference type="Gene3D" id="1.10.10.10">
    <property type="entry name" value="Winged helix-like DNA-binding domain superfamily/Winged helix DNA-binding domain"/>
    <property type="match status" value="1"/>
</dbReference>
<keyword evidence="3" id="KW-1185">Reference proteome</keyword>
<dbReference type="Pfam" id="PF21205">
    <property type="entry name" value="Rep3_C"/>
    <property type="match status" value="1"/>
</dbReference>
<dbReference type="EMBL" id="BQKE01000002">
    <property type="protein sequence ID" value="GJM63180.1"/>
    <property type="molecule type" value="Genomic_DNA"/>
</dbReference>
<accession>A0AAN4W297</accession>
<evidence type="ECO:0000313" key="3">
    <source>
        <dbReference type="Proteomes" id="UP001310022"/>
    </source>
</evidence>
<dbReference type="InterPro" id="IPR036388">
    <property type="entry name" value="WH-like_DNA-bd_sf"/>
</dbReference>
<name>A0AAN4W297_9BACT</name>
<dbReference type="RefSeq" id="WP_338238383.1">
    <property type="nucleotide sequence ID" value="NZ_BQKE01000002.1"/>
</dbReference>